<dbReference type="SUPFAM" id="SSF47954">
    <property type="entry name" value="Cyclin-like"/>
    <property type="match status" value="2"/>
</dbReference>
<evidence type="ECO:0000313" key="9">
    <source>
        <dbReference type="Proteomes" id="UP000712600"/>
    </source>
</evidence>
<dbReference type="Pfam" id="PF02984">
    <property type="entry name" value="Cyclin_C"/>
    <property type="match status" value="1"/>
</dbReference>
<evidence type="ECO:0000256" key="2">
    <source>
        <dbReference type="ARBA" id="ARBA00022618"/>
    </source>
</evidence>
<reference evidence="8" key="1">
    <citation type="submission" date="2019-12" db="EMBL/GenBank/DDBJ databases">
        <title>Genome sequencing and annotation of Brassica cretica.</title>
        <authorList>
            <person name="Studholme D.J."/>
            <person name="Sarris P."/>
        </authorList>
    </citation>
    <scope>NUCLEOTIDE SEQUENCE</scope>
    <source>
        <strain evidence="8">PFS-109/04</strain>
        <tissue evidence="8">Leaf</tissue>
    </source>
</reference>
<sequence>MSRPLWVYVRSEFKRQGLYSSRDISLYALASSWPKDSLYIHQDEKCGSVLKDLATFLLEDVILEDIDKLRIAPGAERSISFDEVCAPQVEEFCYITDNTYLKDEVLDMESAVLNYLKFEMSAPTVKCFLRRFSRAAQGVHGAPCMQLECMASYIAELSLLEYTMLSHPPSLVAASAIFLAKYTLDPTRRPWNSTLRHYTQYEAMELRGCVMDLQRLCSNAHVSTLPAVRDKYSQHKYKFVAKKFCPSIIPPDFFKNS</sequence>
<feature type="domain" description="Cyclin-like" evidence="6">
    <location>
        <begin position="127"/>
        <end position="215"/>
    </location>
</feature>
<dbReference type="InterPro" id="IPR006671">
    <property type="entry name" value="Cyclin_N"/>
</dbReference>
<dbReference type="AlphaFoldDB" id="A0A8S9QAT9"/>
<evidence type="ECO:0000259" key="7">
    <source>
        <dbReference type="SMART" id="SM01332"/>
    </source>
</evidence>
<dbReference type="EMBL" id="QGKX02001290">
    <property type="protein sequence ID" value="KAF3536782.1"/>
    <property type="molecule type" value="Genomic_DNA"/>
</dbReference>
<dbReference type="Pfam" id="PF00134">
    <property type="entry name" value="Cyclin_N"/>
    <property type="match status" value="1"/>
</dbReference>
<evidence type="ECO:0008006" key="10">
    <source>
        <dbReference type="Google" id="ProtNLM"/>
    </source>
</evidence>
<protein>
    <recommendedName>
        <fullName evidence="10">Cyclin C-terminal domain-containing protein</fullName>
    </recommendedName>
</protein>
<evidence type="ECO:0000256" key="4">
    <source>
        <dbReference type="ARBA" id="ARBA00023306"/>
    </source>
</evidence>
<dbReference type="SMART" id="SM01332">
    <property type="entry name" value="Cyclin_C"/>
    <property type="match status" value="1"/>
</dbReference>
<dbReference type="Proteomes" id="UP000712600">
    <property type="component" value="Unassembled WGS sequence"/>
</dbReference>
<name>A0A8S9QAT9_BRACR</name>
<evidence type="ECO:0000256" key="1">
    <source>
        <dbReference type="ARBA" id="ARBA00006955"/>
    </source>
</evidence>
<dbReference type="PANTHER" id="PTHR10177">
    <property type="entry name" value="CYCLINS"/>
    <property type="match status" value="1"/>
</dbReference>
<gene>
    <name evidence="8" type="ORF">F2Q69_00018936</name>
</gene>
<dbReference type="CDD" id="cd20506">
    <property type="entry name" value="CYCLIN_AtCycA-like_rpt2"/>
    <property type="match status" value="1"/>
</dbReference>
<dbReference type="SMART" id="SM00385">
    <property type="entry name" value="CYCLIN"/>
    <property type="match status" value="1"/>
</dbReference>
<organism evidence="8 9">
    <name type="scientific">Brassica cretica</name>
    <name type="common">Mustard</name>
    <dbReference type="NCBI Taxonomy" id="69181"/>
    <lineage>
        <taxon>Eukaryota</taxon>
        <taxon>Viridiplantae</taxon>
        <taxon>Streptophyta</taxon>
        <taxon>Embryophyta</taxon>
        <taxon>Tracheophyta</taxon>
        <taxon>Spermatophyta</taxon>
        <taxon>Magnoliopsida</taxon>
        <taxon>eudicotyledons</taxon>
        <taxon>Gunneridae</taxon>
        <taxon>Pentapetalae</taxon>
        <taxon>rosids</taxon>
        <taxon>malvids</taxon>
        <taxon>Brassicales</taxon>
        <taxon>Brassicaceae</taxon>
        <taxon>Brassiceae</taxon>
        <taxon>Brassica</taxon>
    </lineage>
</organism>
<feature type="domain" description="Cyclin C-terminal" evidence="7">
    <location>
        <begin position="123"/>
        <end position="246"/>
    </location>
</feature>
<dbReference type="InterPro" id="IPR013763">
    <property type="entry name" value="Cyclin-like_dom"/>
</dbReference>
<comment type="similarity">
    <text evidence="1">Belongs to the cyclin family. Cyclin AB subfamily.</text>
</comment>
<dbReference type="InterPro" id="IPR039361">
    <property type="entry name" value="Cyclin"/>
</dbReference>
<dbReference type="FunFam" id="1.10.472.10:FF:000013">
    <property type="entry name" value="Cyclin A1"/>
    <property type="match status" value="1"/>
</dbReference>
<keyword evidence="2" id="KW-0132">Cell division</keyword>
<keyword evidence="3 5" id="KW-0195">Cyclin</keyword>
<accession>A0A8S9QAT9</accession>
<evidence type="ECO:0000256" key="5">
    <source>
        <dbReference type="RuleBase" id="RU000383"/>
    </source>
</evidence>
<evidence type="ECO:0000259" key="6">
    <source>
        <dbReference type="SMART" id="SM00385"/>
    </source>
</evidence>
<comment type="caution">
    <text evidence="8">The sequence shown here is derived from an EMBL/GenBank/DDBJ whole genome shotgun (WGS) entry which is preliminary data.</text>
</comment>
<dbReference type="GO" id="GO:0051301">
    <property type="term" value="P:cell division"/>
    <property type="evidence" value="ECO:0007669"/>
    <property type="project" value="UniProtKB-KW"/>
</dbReference>
<dbReference type="InterPro" id="IPR036915">
    <property type="entry name" value="Cyclin-like_sf"/>
</dbReference>
<dbReference type="InterPro" id="IPR004367">
    <property type="entry name" value="Cyclin_C-dom"/>
</dbReference>
<evidence type="ECO:0000256" key="3">
    <source>
        <dbReference type="ARBA" id="ARBA00023127"/>
    </source>
</evidence>
<keyword evidence="4" id="KW-0131">Cell cycle</keyword>
<proteinExistence type="inferred from homology"/>
<dbReference type="Gene3D" id="1.10.472.10">
    <property type="entry name" value="Cyclin-like"/>
    <property type="match status" value="1"/>
</dbReference>
<evidence type="ECO:0000313" key="8">
    <source>
        <dbReference type="EMBL" id="KAF3536782.1"/>
    </source>
</evidence>